<dbReference type="RefSeq" id="WP_331375604.1">
    <property type="nucleotide sequence ID" value="NZ_CP133151.1"/>
</dbReference>
<keyword evidence="2" id="KW-1185">Reference proteome</keyword>
<dbReference type="Pfam" id="PF12385">
    <property type="entry name" value="Peptidase_C70"/>
    <property type="match status" value="1"/>
</dbReference>
<keyword evidence="1" id="KW-0614">Plasmid</keyword>
<evidence type="ECO:0000313" key="2">
    <source>
        <dbReference type="Proteomes" id="UP001432360"/>
    </source>
</evidence>
<dbReference type="InterPro" id="IPR022118">
    <property type="entry name" value="Peptidase_C70_AvrRpt2"/>
</dbReference>
<sequence length="153" mass="16794">MSVNYEVAGTINPVDQNDGALCWLATTATLLSWSLLRPMSLRETANHLGSPFKDYLTSGDALRADDIPLFLQRSKLISLHGQSRDAKAWEALLKAHGPLGVGVDADDPDNYMAHLVTIYGISGDETPEKTNVKLIVCISRRAPLQIWTLFGMK</sequence>
<reference evidence="1" key="1">
    <citation type="submission" date="2023-08" db="EMBL/GenBank/DDBJ databases">
        <title>Complete genome sequence of Sinorhizobium chiapanecum ITTG S70 isolated from Acaciella angustissima nodules in Chiapas-Mexico.</title>
        <authorList>
            <person name="Rincon-Rosales R."/>
            <person name="Rogel M.A."/>
            <person name="Rincon-Medina C.I."/>
            <person name="Guerrero G."/>
            <person name="Manzano-Gomez L.A."/>
            <person name="Lopez-Lopez A."/>
            <person name="Rincon Molina F.A."/>
            <person name="Martinez-Romero E."/>
        </authorList>
    </citation>
    <scope>NUCLEOTIDE SEQUENCE</scope>
    <source>
        <strain evidence="1">ITTG S70</strain>
        <plasmid evidence="1">pSchITTGS70c</plasmid>
    </source>
</reference>
<geneLocation type="plasmid" evidence="1 2">
    <name>pSchITTGS70c</name>
</geneLocation>
<organism evidence="1 2">
    <name type="scientific">Sinorhizobium chiapasense</name>
    <dbReference type="NCBI Taxonomy" id="501572"/>
    <lineage>
        <taxon>Bacteria</taxon>
        <taxon>Pseudomonadati</taxon>
        <taxon>Pseudomonadota</taxon>
        <taxon>Alphaproteobacteria</taxon>
        <taxon>Hyphomicrobiales</taxon>
        <taxon>Rhizobiaceae</taxon>
        <taxon>Sinorhizobium/Ensifer group</taxon>
        <taxon>Sinorhizobium</taxon>
    </lineage>
</organism>
<name>A0ABZ2BGD8_9HYPH</name>
<protein>
    <submittedName>
        <fullName evidence="1">Papain-like cysteine protease family protein</fullName>
    </submittedName>
</protein>
<dbReference type="EMBL" id="CP133151">
    <property type="protein sequence ID" value="WVT06557.1"/>
    <property type="molecule type" value="Genomic_DNA"/>
</dbReference>
<gene>
    <name evidence="1" type="ORF">RB548_22860</name>
</gene>
<evidence type="ECO:0000313" key="1">
    <source>
        <dbReference type="EMBL" id="WVT06557.1"/>
    </source>
</evidence>
<dbReference type="Proteomes" id="UP001432360">
    <property type="component" value="Plasmid pSchITTGS70c"/>
</dbReference>
<proteinExistence type="predicted"/>
<accession>A0ABZ2BGD8</accession>